<accession>A0A0D3FYV9</accession>
<feature type="compositionally biased region" description="Basic and acidic residues" evidence="1">
    <location>
        <begin position="41"/>
        <end position="59"/>
    </location>
</feature>
<reference evidence="2" key="2">
    <citation type="submission" date="2015-03" db="UniProtKB">
        <authorList>
            <consortium name="EnsemblPlants"/>
        </authorList>
    </citation>
    <scope>IDENTIFICATION</scope>
</reference>
<feature type="compositionally biased region" description="Basic and acidic residues" evidence="1">
    <location>
        <begin position="18"/>
        <end position="32"/>
    </location>
</feature>
<name>A0A0D3FYV9_9ORYZ</name>
<dbReference type="Proteomes" id="UP000026960">
    <property type="component" value="Chromosome 4"/>
</dbReference>
<dbReference type="Gramene" id="OBART04G21520.1">
    <property type="protein sequence ID" value="OBART04G21520.1"/>
    <property type="gene ID" value="OBART04G21520"/>
</dbReference>
<dbReference type="EnsemblPlants" id="OBART04G21520.1">
    <property type="protein sequence ID" value="OBART04G21520.1"/>
    <property type="gene ID" value="OBART04G21520"/>
</dbReference>
<evidence type="ECO:0000313" key="3">
    <source>
        <dbReference type="Proteomes" id="UP000026960"/>
    </source>
</evidence>
<reference evidence="2" key="1">
    <citation type="journal article" date="2009" name="Rice">
        <title>De Novo Next Generation Sequencing of Plant Genomes.</title>
        <authorList>
            <person name="Rounsley S."/>
            <person name="Marri P.R."/>
            <person name="Yu Y."/>
            <person name="He R."/>
            <person name="Sisneros N."/>
            <person name="Goicoechea J.L."/>
            <person name="Lee S.J."/>
            <person name="Angelova A."/>
            <person name="Kudrna D."/>
            <person name="Luo M."/>
            <person name="Affourtit J."/>
            <person name="Desany B."/>
            <person name="Knight J."/>
            <person name="Niazi F."/>
            <person name="Egholm M."/>
            <person name="Wing R.A."/>
        </authorList>
    </citation>
    <scope>NUCLEOTIDE SEQUENCE [LARGE SCALE GENOMIC DNA]</scope>
    <source>
        <strain evidence="2">cv. IRGC 105608</strain>
    </source>
</reference>
<evidence type="ECO:0000313" key="2">
    <source>
        <dbReference type="EnsemblPlants" id="OBART04G21520.1"/>
    </source>
</evidence>
<evidence type="ECO:0000256" key="1">
    <source>
        <dbReference type="SAM" id="MobiDB-lite"/>
    </source>
</evidence>
<feature type="region of interest" description="Disordered" evidence="1">
    <location>
        <begin position="1"/>
        <end position="88"/>
    </location>
</feature>
<keyword evidence="3" id="KW-1185">Reference proteome</keyword>
<proteinExistence type="predicted"/>
<dbReference type="PaxDb" id="65489-OBART04G21520.1"/>
<organism evidence="2">
    <name type="scientific">Oryza barthii</name>
    <dbReference type="NCBI Taxonomy" id="65489"/>
    <lineage>
        <taxon>Eukaryota</taxon>
        <taxon>Viridiplantae</taxon>
        <taxon>Streptophyta</taxon>
        <taxon>Embryophyta</taxon>
        <taxon>Tracheophyta</taxon>
        <taxon>Spermatophyta</taxon>
        <taxon>Magnoliopsida</taxon>
        <taxon>Liliopsida</taxon>
        <taxon>Poales</taxon>
        <taxon>Poaceae</taxon>
        <taxon>BOP clade</taxon>
        <taxon>Oryzoideae</taxon>
        <taxon>Oryzeae</taxon>
        <taxon>Oryzinae</taxon>
        <taxon>Oryza</taxon>
    </lineage>
</organism>
<dbReference type="AlphaFoldDB" id="A0A0D3FYV9"/>
<protein>
    <submittedName>
        <fullName evidence="2">Uncharacterized protein</fullName>
    </submittedName>
</protein>
<sequence length="88" mass="8988">MRGGEARPAGPGDGDLLPLRDDGLRGGVRADRSPSTTAAAERGRREPAAGDGRGGDRRTPAHSFGGKIRESRSGGAPGSERTSGLIHD</sequence>
<feature type="compositionally biased region" description="Low complexity" evidence="1">
    <location>
        <begin position="7"/>
        <end position="17"/>
    </location>
</feature>
<dbReference type="HOGENOM" id="CLU_2472611_0_0_1"/>